<feature type="signal peptide" evidence="1">
    <location>
        <begin position="1"/>
        <end position="31"/>
    </location>
</feature>
<feature type="chain" id="PRO_5013269271" description="Ig-like domain (Group 3)" evidence="1">
    <location>
        <begin position="32"/>
        <end position="524"/>
    </location>
</feature>
<keyword evidence="3" id="KW-1185">Reference proteome</keyword>
<protein>
    <recommendedName>
        <fullName evidence="4">Ig-like domain (Group 3)</fullName>
    </recommendedName>
</protein>
<proteinExistence type="predicted"/>
<keyword evidence="1" id="KW-0732">Signal</keyword>
<gene>
    <name evidence="2" type="ORF">SAMN02745226_00207</name>
</gene>
<dbReference type="Proteomes" id="UP000184207">
    <property type="component" value="Unassembled WGS sequence"/>
</dbReference>
<name>A0A1M7RVC0_FERGO</name>
<accession>A0A1M7RVC0</accession>
<sequence>MYKFRRKARITRLVSFLLVILTIFFFTSCSTTTSTDTDKFVVSYPNVSKVNQDIGIRVDPLEPGLSNIRIRIKNESFEKVKVLTKYPYVDTWKPEKGGFYKVTVSGYSLTEGKWYTKEGTITVFDVIPPYIEDIKMIPEKPYVGDEVLLQLKLKSENPVVDLSLSGKTPSSTWLSYTTTSKPGYVYMRLPQLNASGDVELFVKSRAYDSEDATKLVFNVRQIDRAAPTINVYTKTFYPENGDISFTVKLFDNEELSRYTVEFDGQKIIDESINGKTFEKAVLIGKRELGTHTLNIVAYDKEGNMAHFAKTILVGSAALSFEVEISPANPTAGSTAVIAMVPQEKNVTYTKVVFFVDGKAIRTNSGTEGSPAITYALWDVEEGPHTITVYAESADRRAGIAETVVSVPDRNGPKFIGLFANDIELKRTGSNYIFPGLVNFKIKVYDPGGVSTTVLPRLLIKENEFSGFYRDLQMEPEDISSDGKTVTFSVSTFMSLGYYYVTVINVQDLSGNLMRDIGQFLLYVQ</sequence>
<organism evidence="2 3">
    <name type="scientific">Fervidobacterium gondwanense DSM 13020</name>
    <dbReference type="NCBI Taxonomy" id="1121883"/>
    <lineage>
        <taxon>Bacteria</taxon>
        <taxon>Thermotogati</taxon>
        <taxon>Thermotogota</taxon>
        <taxon>Thermotogae</taxon>
        <taxon>Thermotogales</taxon>
        <taxon>Fervidobacteriaceae</taxon>
        <taxon>Fervidobacterium</taxon>
    </lineage>
</organism>
<reference evidence="3" key="1">
    <citation type="submission" date="2016-12" db="EMBL/GenBank/DDBJ databases">
        <authorList>
            <person name="Varghese N."/>
            <person name="Submissions S."/>
        </authorList>
    </citation>
    <scope>NUCLEOTIDE SEQUENCE [LARGE SCALE GENOMIC DNA]</scope>
    <source>
        <strain evidence="3">DSM 13020</strain>
    </source>
</reference>
<dbReference type="RefSeq" id="WP_072757398.1">
    <property type="nucleotide sequence ID" value="NZ_FRDJ01000001.1"/>
</dbReference>
<dbReference type="EMBL" id="FRDJ01000001">
    <property type="protein sequence ID" value="SHN50150.1"/>
    <property type="molecule type" value="Genomic_DNA"/>
</dbReference>
<dbReference type="PROSITE" id="PS51257">
    <property type="entry name" value="PROKAR_LIPOPROTEIN"/>
    <property type="match status" value="1"/>
</dbReference>
<evidence type="ECO:0000256" key="1">
    <source>
        <dbReference type="SAM" id="SignalP"/>
    </source>
</evidence>
<evidence type="ECO:0000313" key="2">
    <source>
        <dbReference type="EMBL" id="SHN50150.1"/>
    </source>
</evidence>
<dbReference type="OrthoDB" id="46465at2"/>
<evidence type="ECO:0000313" key="3">
    <source>
        <dbReference type="Proteomes" id="UP000184207"/>
    </source>
</evidence>
<evidence type="ECO:0008006" key="4">
    <source>
        <dbReference type="Google" id="ProtNLM"/>
    </source>
</evidence>
<dbReference type="AlphaFoldDB" id="A0A1M7RVC0"/>